<keyword evidence="3" id="KW-0489">Methyltransferase</keyword>
<dbReference type="GO" id="GO:0032259">
    <property type="term" value="P:methylation"/>
    <property type="evidence" value="ECO:0007669"/>
    <property type="project" value="UniProtKB-KW"/>
</dbReference>
<organism evidence="3 4">
    <name type="scientific">Helicobacter canis</name>
    <dbReference type="NCBI Taxonomy" id="29419"/>
    <lineage>
        <taxon>Bacteria</taxon>
        <taxon>Pseudomonadati</taxon>
        <taxon>Campylobacterota</taxon>
        <taxon>Epsilonproteobacteria</taxon>
        <taxon>Campylobacterales</taxon>
        <taxon>Helicobacteraceae</taxon>
        <taxon>Helicobacter</taxon>
    </lineage>
</organism>
<keyword evidence="3" id="KW-0808">Transferase</keyword>
<name>A0A377J2R4_9HELI</name>
<gene>
    <name evidence="3" type="ORF">NCTC12410_00604</name>
</gene>
<evidence type="ECO:0000313" key="3">
    <source>
        <dbReference type="EMBL" id="STO96787.1"/>
    </source>
</evidence>
<evidence type="ECO:0000259" key="2">
    <source>
        <dbReference type="Pfam" id="PF05050"/>
    </source>
</evidence>
<dbReference type="AlphaFoldDB" id="A0A377J2R4"/>
<dbReference type="Pfam" id="PF05050">
    <property type="entry name" value="Methyltransf_21"/>
    <property type="match status" value="1"/>
</dbReference>
<dbReference type="PANTHER" id="PTHR34203">
    <property type="entry name" value="METHYLTRANSFERASE, FKBM FAMILY PROTEIN"/>
    <property type="match status" value="1"/>
</dbReference>
<dbReference type="Gene3D" id="3.40.50.150">
    <property type="entry name" value="Vaccinia Virus protein VP39"/>
    <property type="match status" value="1"/>
</dbReference>
<proteinExistence type="predicted"/>
<reference evidence="3 4" key="1">
    <citation type="submission" date="2018-06" db="EMBL/GenBank/DDBJ databases">
        <authorList>
            <consortium name="Pathogen Informatics"/>
            <person name="Doyle S."/>
        </authorList>
    </citation>
    <scope>NUCLEOTIDE SEQUENCE [LARGE SCALE GENOMIC DNA]</scope>
    <source>
        <strain evidence="3 4">NCTC12410</strain>
    </source>
</reference>
<feature type="domain" description="Methyltransferase FkbM" evidence="2">
    <location>
        <begin position="83"/>
        <end position="245"/>
    </location>
</feature>
<dbReference type="EMBL" id="UGHV01000001">
    <property type="protein sequence ID" value="STO96787.1"/>
    <property type="molecule type" value="Genomic_DNA"/>
</dbReference>
<dbReference type="InterPro" id="IPR006342">
    <property type="entry name" value="FkbM_mtfrase"/>
</dbReference>
<dbReference type="PANTHER" id="PTHR34203:SF13">
    <property type="entry name" value="EXPRESSED PROTEIN"/>
    <property type="match status" value="1"/>
</dbReference>
<sequence>MQSHDSISTILESKSGTEITKQGAAAVSLVNPTASDRGETISLLLQRGCERMTPLEILNFKHYERLDSAMIFTLVRVGDLVLDIGGNIGYYSIALAKMKHCIIHAFEPVASTYKQFIANAYYNGVQDRVHINNFGLFDKSGELTFYVYKQDFGNASAAIMHEEKENEKIICKVERLDWYVKEQGLTRIDFIKLDVEGAEIFALRGGLESIEKFKPILFVEMLRKWAAKYGYHPNEIIAMLEQIGYMCYFTKEQDCVGDSACGLESTFQQNPTATPRILEKESQSSLRGGGKATNEAIHKGKAQSADSSMDCHATATALARNDSNDKAAQSRIALVRLEQMTEDTTQTNFFFLHKEKHKAYIDRFSLESSF</sequence>
<dbReference type="InterPro" id="IPR052514">
    <property type="entry name" value="SAM-dependent_MTase"/>
</dbReference>
<evidence type="ECO:0000256" key="1">
    <source>
        <dbReference type="SAM" id="MobiDB-lite"/>
    </source>
</evidence>
<feature type="region of interest" description="Disordered" evidence="1">
    <location>
        <begin position="272"/>
        <end position="308"/>
    </location>
</feature>
<dbReference type="InterPro" id="IPR029063">
    <property type="entry name" value="SAM-dependent_MTases_sf"/>
</dbReference>
<dbReference type="Proteomes" id="UP000254841">
    <property type="component" value="Unassembled WGS sequence"/>
</dbReference>
<dbReference type="SUPFAM" id="SSF53335">
    <property type="entry name" value="S-adenosyl-L-methionine-dependent methyltransferases"/>
    <property type="match status" value="1"/>
</dbReference>
<dbReference type="GO" id="GO:0008168">
    <property type="term" value="F:methyltransferase activity"/>
    <property type="evidence" value="ECO:0007669"/>
    <property type="project" value="UniProtKB-KW"/>
</dbReference>
<protein>
    <submittedName>
        <fullName evidence="3">Methyltransferase</fullName>
    </submittedName>
</protein>
<dbReference type="NCBIfam" id="TIGR01444">
    <property type="entry name" value="fkbM_fam"/>
    <property type="match status" value="1"/>
</dbReference>
<evidence type="ECO:0000313" key="4">
    <source>
        <dbReference type="Proteomes" id="UP000254841"/>
    </source>
</evidence>
<accession>A0A377J2R4</accession>